<dbReference type="InterPro" id="IPR029063">
    <property type="entry name" value="SAM-dependent_MTases_sf"/>
</dbReference>
<dbReference type="HAMAP" id="MF_00735">
    <property type="entry name" value="Methyltr_PrmA"/>
    <property type="match status" value="1"/>
</dbReference>
<protein>
    <recommendedName>
        <fullName evidence="6">Ribosomal protein L11 methyltransferase</fullName>
        <shortName evidence="6">L11 Mtase</shortName>
        <ecNumber evidence="6">2.1.1.-</ecNumber>
    </recommendedName>
</protein>
<dbReference type="EC" id="2.1.1.-" evidence="6"/>
<feature type="binding site" evidence="6">
    <location>
        <position position="187"/>
    </location>
    <ligand>
        <name>S-adenosyl-L-methionine</name>
        <dbReference type="ChEBI" id="CHEBI:59789"/>
    </ligand>
</feature>
<evidence type="ECO:0000256" key="1">
    <source>
        <dbReference type="ARBA" id="ARBA00009741"/>
    </source>
</evidence>
<dbReference type="KEGG" id="ebh:BSEPE_1274"/>
<keyword evidence="8" id="KW-1185">Reference proteome</keyword>
<evidence type="ECO:0000256" key="3">
    <source>
        <dbReference type="ARBA" id="ARBA00022603"/>
    </source>
</evidence>
<comment type="catalytic activity">
    <reaction evidence="6">
        <text>L-lysyl-[protein] + 3 S-adenosyl-L-methionine = N(6),N(6),N(6)-trimethyl-L-lysyl-[protein] + 3 S-adenosyl-L-homocysteine + 3 H(+)</text>
        <dbReference type="Rhea" id="RHEA:54192"/>
        <dbReference type="Rhea" id="RHEA-COMP:9752"/>
        <dbReference type="Rhea" id="RHEA-COMP:13826"/>
        <dbReference type="ChEBI" id="CHEBI:15378"/>
        <dbReference type="ChEBI" id="CHEBI:29969"/>
        <dbReference type="ChEBI" id="CHEBI:57856"/>
        <dbReference type="ChEBI" id="CHEBI:59789"/>
        <dbReference type="ChEBI" id="CHEBI:61961"/>
    </reaction>
</comment>
<dbReference type="Gene3D" id="3.40.50.150">
    <property type="entry name" value="Vaccinia Virus protein VP39"/>
    <property type="match status" value="1"/>
</dbReference>
<feature type="binding site" evidence="6">
    <location>
        <position position="165"/>
    </location>
    <ligand>
        <name>S-adenosyl-L-methionine</name>
        <dbReference type="ChEBI" id="CHEBI:59789"/>
    </ligand>
</feature>
<evidence type="ECO:0000256" key="4">
    <source>
        <dbReference type="ARBA" id="ARBA00022679"/>
    </source>
</evidence>
<dbReference type="GO" id="GO:0016279">
    <property type="term" value="F:protein-lysine N-methyltransferase activity"/>
    <property type="evidence" value="ECO:0007669"/>
    <property type="project" value="TreeGrafter"/>
</dbReference>
<keyword evidence="4 6" id="KW-0808">Transferase</keyword>
<comment type="function">
    <text evidence="6">Methylates ribosomal protein L11.</text>
</comment>
<dbReference type="PANTHER" id="PTHR43648:SF1">
    <property type="entry name" value="ELECTRON TRANSFER FLAVOPROTEIN BETA SUBUNIT LYSINE METHYLTRANSFERASE"/>
    <property type="match status" value="1"/>
</dbReference>
<dbReference type="GO" id="GO:0005840">
    <property type="term" value="C:ribosome"/>
    <property type="evidence" value="ECO:0007669"/>
    <property type="project" value="UniProtKB-KW"/>
</dbReference>
<dbReference type="AlphaFoldDB" id="A0A0P0USX9"/>
<comment type="similarity">
    <text evidence="1 6">Belongs to the methyltransferase superfamily. PrmA family.</text>
</comment>
<dbReference type="SUPFAM" id="SSF53335">
    <property type="entry name" value="S-adenosyl-L-methionine-dependent methyltransferases"/>
    <property type="match status" value="1"/>
</dbReference>
<organism evidence="7 8">
    <name type="scientific">endosymbiont of Bathymodiolus septemdierum str. Myojin knoll</name>
    <dbReference type="NCBI Taxonomy" id="1303921"/>
    <lineage>
        <taxon>Bacteria</taxon>
        <taxon>Pseudomonadati</taxon>
        <taxon>Pseudomonadota</taxon>
        <taxon>Gammaproteobacteria</taxon>
        <taxon>sulfur-oxidizing symbionts</taxon>
    </lineage>
</organism>
<comment type="subcellular location">
    <subcellularLocation>
        <location evidence="6">Cytoplasm</location>
    </subcellularLocation>
</comment>
<dbReference type="STRING" id="1303921.BSEPE_1274"/>
<gene>
    <name evidence="6 7" type="primary">prmA</name>
    <name evidence="7" type="ORF">BSEPE_1274</name>
</gene>
<dbReference type="GO" id="GO:0005829">
    <property type="term" value="C:cytosol"/>
    <property type="evidence" value="ECO:0007669"/>
    <property type="project" value="TreeGrafter"/>
</dbReference>
<feature type="binding site" evidence="6">
    <location>
        <position position="229"/>
    </location>
    <ligand>
        <name>S-adenosyl-L-methionine</name>
        <dbReference type="ChEBI" id="CHEBI:59789"/>
    </ligand>
</feature>
<feature type="binding site" evidence="6">
    <location>
        <position position="144"/>
    </location>
    <ligand>
        <name>S-adenosyl-L-methionine</name>
        <dbReference type="ChEBI" id="CHEBI:59789"/>
    </ligand>
</feature>
<proteinExistence type="inferred from homology"/>
<accession>A0A0P0USX9</accession>
<dbReference type="InterPro" id="IPR004498">
    <property type="entry name" value="Ribosomal_PrmA_MeTrfase"/>
</dbReference>
<dbReference type="CDD" id="cd02440">
    <property type="entry name" value="AdoMet_MTases"/>
    <property type="match status" value="1"/>
</dbReference>
<dbReference type="InterPro" id="IPR050078">
    <property type="entry name" value="Ribosomal_L11_MeTrfase_PrmA"/>
</dbReference>
<evidence type="ECO:0000313" key="7">
    <source>
        <dbReference type="EMBL" id="BAS68258.1"/>
    </source>
</evidence>
<reference evidence="7 8" key="1">
    <citation type="journal article" date="2000" name="Mar. Ecol. Prog. Ser.">
        <title>Phylogenetic characterization of endosymbionts in three hydrothermal vent mussels: influence on host distributions.</title>
        <authorList>
            <person name="Fujiwara Y."/>
            <person name="Takai K."/>
            <person name="Uematsu K."/>
            <person name="Tsuchida S."/>
            <person name="Hunt J.C."/>
            <person name="Hashimoto J."/>
        </authorList>
    </citation>
    <scope>NUCLEOTIDE SEQUENCE [LARGE SCALE GENOMIC DNA]</scope>
    <source>
        <strain evidence="7 8">Myojin Knoll</strain>
    </source>
</reference>
<sequence length="292" mass="32332">MDWMQLTLKTSKQQADFVSEVLMGLDSVSVTFSDTFDDAIFEPELGTTPLWQNVTITALFSIGTDEVYVKEMLKQICGIDEVSFVLLKDRIWEDECKKDFHAMQFGERLWVCPSWEDSAQLPDDAVIIDMDPGLAFGTGTHQTTDLCLQYLDENPPINKTLIDYGSGTGILAIAAIKLGAKQAICTDNDPQAVTATQSNVNNNHQASKITVLHTDDEGQLEKVDLMVANILAKPLVGLCEHLSGLVKTGGQIVLSGILHEQVEMILEAYGEYFSDLIVVKKEDWCRVNGVRK</sequence>
<evidence type="ECO:0000256" key="6">
    <source>
        <dbReference type="HAMAP-Rule" id="MF_00735"/>
    </source>
</evidence>
<dbReference type="NCBIfam" id="TIGR00406">
    <property type="entry name" value="prmA"/>
    <property type="match status" value="1"/>
</dbReference>
<keyword evidence="2 6" id="KW-0963">Cytoplasm</keyword>
<keyword evidence="7" id="KW-0687">Ribonucleoprotein</keyword>
<evidence type="ECO:0000313" key="8">
    <source>
        <dbReference type="Proteomes" id="UP000067399"/>
    </source>
</evidence>
<evidence type="ECO:0000256" key="5">
    <source>
        <dbReference type="ARBA" id="ARBA00022691"/>
    </source>
</evidence>
<dbReference type="OrthoDB" id="9785995at2"/>
<dbReference type="Pfam" id="PF06325">
    <property type="entry name" value="PrmA"/>
    <property type="match status" value="1"/>
</dbReference>
<dbReference type="GO" id="GO:0032259">
    <property type="term" value="P:methylation"/>
    <property type="evidence" value="ECO:0007669"/>
    <property type="project" value="UniProtKB-KW"/>
</dbReference>
<dbReference type="Proteomes" id="UP000067399">
    <property type="component" value="Chromosome"/>
</dbReference>
<dbReference type="PANTHER" id="PTHR43648">
    <property type="entry name" value="ELECTRON TRANSFER FLAVOPROTEIN BETA SUBUNIT LYSINE METHYLTRANSFERASE"/>
    <property type="match status" value="1"/>
</dbReference>
<keyword evidence="3 6" id="KW-0489">Methyltransferase</keyword>
<dbReference type="EMBL" id="AP013042">
    <property type="protein sequence ID" value="BAS68258.1"/>
    <property type="molecule type" value="Genomic_DNA"/>
</dbReference>
<reference evidence="7 8" key="2">
    <citation type="journal article" date="2016" name="ISME J.">
        <title>Heterogeneous composition of key metabolic gene clusters in a vent mussel symbiont population.</title>
        <authorList>
            <person name="Ikuta T."/>
            <person name="Takaki Y."/>
            <person name="Nagai Y."/>
            <person name="Shimamura S."/>
            <person name="Tsuda M."/>
            <person name="Kawagucci S."/>
            <person name="Aoki Y."/>
            <person name="Inoue K."/>
            <person name="Teruya M."/>
            <person name="Satou K."/>
            <person name="Teruya K."/>
            <person name="Shimoji M."/>
            <person name="Tamotsu H."/>
            <person name="Hirano T."/>
            <person name="Maruyama T."/>
            <person name="Yoshida T."/>
        </authorList>
    </citation>
    <scope>NUCLEOTIDE SEQUENCE [LARGE SCALE GENOMIC DNA]</scope>
    <source>
        <strain evidence="7 8">Myojin Knoll</strain>
    </source>
</reference>
<name>A0A0P0USX9_9GAMM</name>
<keyword evidence="5 6" id="KW-0949">S-adenosyl-L-methionine</keyword>
<dbReference type="PIRSF" id="PIRSF000401">
    <property type="entry name" value="RPL11_MTase"/>
    <property type="match status" value="1"/>
</dbReference>
<keyword evidence="7" id="KW-0689">Ribosomal protein</keyword>
<evidence type="ECO:0000256" key="2">
    <source>
        <dbReference type="ARBA" id="ARBA00022490"/>
    </source>
</evidence>